<evidence type="ECO:0000313" key="2">
    <source>
        <dbReference type="EMBL" id="HAW75037.1"/>
    </source>
</evidence>
<dbReference type="EMBL" id="DNAN01000165">
    <property type="protein sequence ID" value="HAW75037.1"/>
    <property type="molecule type" value="Genomic_DNA"/>
</dbReference>
<feature type="non-terminal residue" evidence="2">
    <location>
        <position position="1"/>
    </location>
</feature>
<feature type="region of interest" description="Disordered" evidence="1">
    <location>
        <begin position="229"/>
        <end position="255"/>
    </location>
</feature>
<dbReference type="AlphaFoldDB" id="A0A350P170"/>
<name>A0A350P170_9ALTE</name>
<accession>A0A350P170</accession>
<organism evidence="2 3">
    <name type="scientific">Alteromonas australica</name>
    <dbReference type="NCBI Taxonomy" id="589873"/>
    <lineage>
        <taxon>Bacteria</taxon>
        <taxon>Pseudomonadati</taxon>
        <taxon>Pseudomonadota</taxon>
        <taxon>Gammaproteobacteria</taxon>
        <taxon>Alteromonadales</taxon>
        <taxon>Alteromonadaceae</taxon>
        <taxon>Alteromonas/Salinimonas group</taxon>
        <taxon>Alteromonas</taxon>
    </lineage>
</organism>
<protein>
    <submittedName>
        <fullName evidence="2">Uncharacterized protein</fullName>
    </submittedName>
</protein>
<evidence type="ECO:0000313" key="3">
    <source>
        <dbReference type="Proteomes" id="UP000263517"/>
    </source>
</evidence>
<gene>
    <name evidence="2" type="ORF">DCW74_04785</name>
</gene>
<evidence type="ECO:0000256" key="1">
    <source>
        <dbReference type="SAM" id="MobiDB-lite"/>
    </source>
</evidence>
<sequence length="255" mass="29035">QTIGRGLRLYDDKPDCLVIDLVDVCQRHSLMTTPALFGLHPDFDLEGEDATKSAKAVQQMSIENPTVLDAQSIAEAERIVSQEFDPFSIAEPPEEVRAMSNLLWREVGKSRYRADFPKSRDHDNNSIRGYLEIQQDMLGNWNLTLTHSKGEVTQLRNYNDLNLVMQAADKHVSTNYSSYLPLMKKDQNWHADPATEAQREFMKKLFVTVEPGMTKLQAKKAIDAALSAKRKRNFRSKRKKKTQDVQVGTFAHSPN</sequence>
<comment type="caution">
    <text evidence="2">The sequence shown here is derived from an EMBL/GenBank/DDBJ whole genome shotgun (WGS) entry which is preliminary data.</text>
</comment>
<reference evidence="2 3" key="1">
    <citation type="journal article" date="2018" name="Nat. Biotechnol.">
        <title>A standardized bacterial taxonomy based on genome phylogeny substantially revises the tree of life.</title>
        <authorList>
            <person name="Parks D.H."/>
            <person name="Chuvochina M."/>
            <person name="Waite D.W."/>
            <person name="Rinke C."/>
            <person name="Skarshewski A."/>
            <person name="Chaumeil P.A."/>
            <person name="Hugenholtz P."/>
        </authorList>
    </citation>
    <scope>NUCLEOTIDE SEQUENCE [LARGE SCALE GENOMIC DNA]</scope>
    <source>
        <strain evidence="2">UBA11978</strain>
    </source>
</reference>
<proteinExistence type="predicted"/>
<feature type="compositionally biased region" description="Basic residues" evidence="1">
    <location>
        <begin position="229"/>
        <end position="241"/>
    </location>
</feature>
<dbReference type="Proteomes" id="UP000263517">
    <property type="component" value="Unassembled WGS sequence"/>
</dbReference>